<dbReference type="Gene3D" id="3.40.1690.10">
    <property type="entry name" value="secretion proteins EscU"/>
    <property type="match status" value="1"/>
</dbReference>
<dbReference type="InterPro" id="IPR006135">
    <property type="entry name" value="T3SS_substrate_exporter"/>
</dbReference>
<dbReference type="Pfam" id="PF01312">
    <property type="entry name" value="Bac_export_2"/>
    <property type="match status" value="1"/>
</dbReference>
<dbReference type="Proteomes" id="UP000182737">
    <property type="component" value="Unassembled WGS sequence"/>
</dbReference>
<comment type="similarity">
    <text evidence="1">Belongs to the type III secretion exporter family.</text>
</comment>
<evidence type="ECO:0000313" key="2">
    <source>
        <dbReference type="EMBL" id="SFI93989.1"/>
    </source>
</evidence>
<keyword evidence="2" id="KW-0966">Cell projection</keyword>
<keyword evidence="3" id="KW-1185">Reference proteome</keyword>
<keyword evidence="2" id="KW-0282">Flagellum</keyword>
<accession>A0A1I3MAC2</accession>
<protein>
    <submittedName>
        <fullName evidence="2">Flagellar biosynthesis protein</fullName>
    </submittedName>
</protein>
<evidence type="ECO:0000313" key="3">
    <source>
        <dbReference type="Proteomes" id="UP000182737"/>
    </source>
</evidence>
<gene>
    <name evidence="2" type="ORF">SAMN04487775_108155</name>
</gene>
<keyword evidence="2" id="KW-0969">Cilium</keyword>
<sequence>MSGNQKKRAVALKYPEGVEAPIIMAKGEGRNAQIMIEEAEKNGIHIAEDAVLVDLLGMSEVGSVVPEAAWKALAVIFSFILSDGEGSAGSRRSDEH</sequence>
<dbReference type="AlphaFoldDB" id="A0A1I3MAC2"/>
<reference evidence="3" key="1">
    <citation type="submission" date="2016-10" db="EMBL/GenBank/DDBJ databases">
        <authorList>
            <person name="Varghese N."/>
            <person name="Submissions S."/>
        </authorList>
    </citation>
    <scope>NUCLEOTIDE SEQUENCE [LARGE SCALE GENOMIC DNA]</scope>
    <source>
        <strain evidence="3">XBD1002</strain>
    </source>
</reference>
<proteinExistence type="inferred from homology"/>
<dbReference type="OrthoDB" id="361231at2"/>
<organism evidence="2 3">
    <name type="scientific">Treponema bryantii</name>
    <dbReference type="NCBI Taxonomy" id="163"/>
    <lineage>
        <taxon>Bacteria</taxon>
        <taxon>Pseudomonadati</taxon>
        <taxon>Spirochaetota</taxon>
        <taxon>Spirochaetia</taxon>
        <taxon>Spirochaetales</taxon>
        <taxon>Treponemataceae</taxon>
        <taxon>Treponema</taxon>
    </lineage>
</organism>
<evidence type="ECO:0000256" key="1">
    <source>
        <dbReference type="ARBA" id="ARBA00010690"/>
    </source>
</evidence>
<dbReference type="GO" id="GO:0016020">
    <property type="term" value="C:membrane"/>
    <property type="evidence" value="ECO:0007669"/>
    <property type="project" value="InterPro"/>
</dbReference>
<dbReference type="GO" id="GO:0009306">
    <property type="term" value="P:protein secretion"/>
    <property type="evidence" value="ECO:0007669"/>
    <property type="project" value="InterPro"/>
</dbReference>
<dbReference type="RefSeq" id="WP_074932786.1">
    <property type="nucleotide sequence ID" value="NZ_FORI01000008.1"/>
</dbReference>
<dbReference type="SUPFAM" id="SSF160544">
    <property type="entry name" value="EscU C-terminal domain-like"/>
    <property type="match status" value="1"/>
</dbReference>
<dbReference type="InterPro" id="IPR029025">
    <property type="entry name" value="T3SS_substrate_exporter_C"/>
</dbReference>
<dbReference type="EMBL" id="FORI01000008">
    <property type="protein sequence ID" value="SFI93989.1"/>
    <property type="molecule type" value="Genomic_DNA"/>
</dbReference>
<name>A0A1I3MAC2_9SPIR</name>